<evidence type="ECO:0000313" key="14">
    <source>
        <dbReference type="Proteomes" id="UP000289792"/>
    </source>
</evidence>
<dbReference type="EMBL" id="SDDZ01000011">
    <property type="protein sequence ID" value="RXJ45737.1"/>
    <property type="molecule type" value="Genomic_DNA"/>
</dbReference>
<comment type="caution">
    <text evidence="13">The sequence shown here is derived from an EMBL/GenBank/DDBJ whole genome shotgun (WGS) entry which is preliminary data.</text>
</comment>
<sequence>MISKLQYISQGDSPDDHLDTIENACRSGADWVQLRLKNFDNATLLKTAEKAREITHNYQTRLIINDHYEIAKAVKADGVHLGQTDACPLEAKKHLYSWQIIGGTANSIQDCKILIDQKVDYIGLGPFKFTHTKQNLGPILGLDGYEFLFKALNPKIRIIAIGGITLNDVPEILKTGVYGIAVSGEITNDFNKIKLFQQLLGSSQLNEEACKLNQN</sequence>
<evidence type="ECO:0000256" key="7">
    <source>
        <dbReference type="ARBA" id="ARBA00047851"/>
    </source>
</evidence>
<feature type="binding site" evidence="9">
    <location>
        <position position="66"/>
    </location>
    <ligand>
        <name>Mg(2+)</name>
        <dbReference type="ChEBI" id="CHEBI:18420"/>
    </ligand>
</feature>
<feature type="binding site" evidence="9">
    <location>
        <begin position="130"/>
        <end position="132"/>
    </location>
    <ligand>
        <name>2-[(2R,5Z)-2-carboxy-4-methylthiazol-5(2H)-ylidene]ethyl phosphate</name>
        <dbReference type="ChEBI" id="CHEBI:62899"/>
    </ligand>
</feature>
<dbReference type="InterPro" id="IPR034291">
    <property type="entry name" value="TMP_synthase"/>
</dbReference>
<evidence type="ECO:0000259" key="12">
    <source>
        <dbReference type="Pfam" id="PF02581"/>
    </source>
</evidence>
<feature type="binding site" evidence="9">
    <location>
        <position position="104"/>
    </location>
    <ligand>
        <name>4-amino-2-methyl-5-(diphosphooxymethyl)pyrimidine</name>
        <dbReference type="ChEBI" id="CHEBI:57841"/>
    </ligand>
</feature>
<comment type="caution">
    <text evidence="9">Lacks conserved residue(s) required for the propagation of feature annotation.</text>
</comment>
<dbReference type="HAMAP" id="MF_00097">
    <property type="entry name" value="TMP_synthase"/>
    <property type="match status" value="1"/>
</dbReference>
<feature type="binding site" evidence="9">
    <location>
        <position position="85"/>
    </location>
    <ligand>
        <name>Mg(2+)</name>
        <dbReference type="ChEBI" id="CHEBI:18420"/>
    </ligand>
</feature>
<dbReference type="PANTHER" id="PTHR20857:SF15">
    <property type="entry name" value="THIAMINE-PHOSPHATE SYNTHASE"/>
    <property type="match status" value="1"/>
</dbReference>
<dbReference type="OrthoDB" id="9812206at2"/>
<evidence type="ECO:0000256" key="4">
    <source>
        <dbReference type="ARBA" id="ARBA00022842"/>
    </source>
</evidence>
<evidence type="ECO:0000256" key="9">
    <source>
        <dbReference type="HAMAP-Rule" id="MF_00097"/>
    </source>
</evidence>
<dbReference type="RefSeq" id="WP_129018357.1">
    <property type="nucleotide sequence ID" value="NZ_SDDZ01000011.1"/>
</dbReference>
<comment type="catalytic activity">
    <reaction evidence="7 9 10">
        <text>2-(2-carboxy-4-methylthiazol-5-yl)ethyl phosphate + 4-amino-2-methyl-5-(diphosphooxymethyl)pyrimidine + 2 H(+) = thiamine phosphate + CO2 + diphosphate</text>
        <dbReference type="Rhea" id="RHEA:47848"/>
        <dbReference type="ChEBI" id="CHEBI:15378"/>
        <dbReference type="ChEBI" id="CHEBI:16526"/>
        <dbReference type="ChEBI" id="CHEBI:33019"/>
        <dbReference type="ChEBI" id="CHEBI:37575"/>
        <dbReference type="ChEBI" id="CHEBI:57841"/>
        <dbReference type="ChEBI" id="CHEBI:62890"/>
        <dbReference type="EC" id="2.5.1.3"/>
    </reaction>
</comment>
<dbReference type="GO" id="GO:0009229">
    <property type="term" value="P:thiamine diphosphate biosynthetic process"/>
    <property type="evidence" value="ECO:0007669"/>
    <property type="project" value="UniProtKB-UniRule"/>
</dbReference>
<dbReference type="UniPathway" id="UPA00060">
    <property type="reaction ID" value="UER00141"/>
</dbReference>
<comment type="cofactor">
    <cofactor evidence="9">
        <name>Mg(2+)</name>
        <dbReference type="ChEBI" id="CHEBI:18420"/>
    </cofactor>
    <text evidence="9">Binds 1 Mg(2+) ion per subunit.</text>
</comment>
<comment type="pathway">
    <text evidence="1 9 11">Cofactor biosynthesis; thiamine diphosphate biosynthesis; thiamine phosphate from 4-amino-2-methyl-5-diphosphomethylpyrimidine and 4-methyl-5-(2-phosphoethyl)-thiazole: step 1/1.</text>
</comment>
<comment type="catalytic activity">
    <reaction evidence="6 9 10">
        <text>4-methyl-5-(2-phosphooxyethyl)-thiazole + 4-amino-2-methyl-5-(diphosphooxymethyl)pyrimidine + H(+) = thiamine phosphate + diphosphate</text>
        <dbReference type="Rhea" id="RHEA:22328"/>
        <dbReference type="ChEBI" id="CHEBI:15378"/>
        <dbReference type="ChEBI" id="CHEBI:33019"/>
        <dbReference type="ChEBI" id="CHEBI:37575"/>
        <dbReference type="ChEBI" id="CHEBI:57841"/>
        <dbReference type="ChEBI" id="CHEBI:58296"/>
        <dbReference type="EC" id="2.5.1.3"/>
    </reaction>
</comment>
<dbReference type="SUPFAM" id="SSF51391">
    <property type="entry name" value="Thiamin phosphate synthase"/>
    <property type="match status" value="1"/>
</dbReference>
<gene>
    <name evidence="9 13" type="primary">thiE</name>
    <name evidence="13" type="ORF">ESZ48_15200</name>
</gene>
<dbReference type="Pfam" id="PF02581">
    <property type="entry name" value="TMP-TENI"/>
    <property type="match status" value="1"/>
</dbReference>
<comment type="similarity">
    <text evidence="9 10">Belongs to the thiamine-phosphate synthase family.</text>
</comment>
<protein>
    <recommendedName>
        <fullName evidence="9">Thiamine-phosphate synthase</fullName>
        <shortName evidence="9">TP synthase</shortName>
        <shortName evidence="9">TPS</shortName>
        <ecNumber evidence="9">2.5.1.3</ecNumber>
    </recommendedName>
    <alternativeName>
        <fullName evidence="9">Thiamine-phosphate pyrophosphorylase</fullName>
        <shortName evidence="9">TMP pyrophosphorylase</shortName>
        <shortName evidence="9">TMP-PPase</shortName>
    </alternativeName>
</protein>
<dbReference type="InterPro" id="IPR022998">
    <property type="entry name" value="ThiamineP_synth_TenI"/>
</dbReference>
<dbReference type="InterPro" id="IPR036206">
    <property type="entry name" value="ThiamineP_synth_sf"/>
</dbReference>
<dbReference type="AlphaFoldDB" id="A0A4Q0XDC9"/>
<dbReference type="GO" id="GO:0005737">
    <property type="term" value="C:cytoplasm"/>
    <property type="evidence" value="ECO:0007669"/>
    <property type="project" value="TreeGrafter"/>
</dbReference>
<evidence type="ECO:0000256" key="3">
    <source>
        <dbReference type="ARBA" id="ARBA00022723"/>
    </source>
</evidence>
<keyword evidence="3 9" id="KW-0479">Metal-binding</keyword>
<feature type="binding site" evidence="9">
    <location>
        <position position="65"/>
    </location>
    <ligand>
        <name>4-amino-2-methyl-5-(diphosphooxymethyl)pyrimidine</name>
        <dbReference type="ChEBI" id="CHEBI:57841"/>
    </ligand>
</feature>
<keyword evidence="2 9" id="KW-0808">Transferase</keyword>
<feature type="binding site" evidence="9">
    <location>
        <begin position="33"/>
        <end position="37"/>
    </location>
    <ligand>
        <name>4-amino-2-methyl-5-(diphosphooxymethyl)pyrimidine</name>
        <dbReference type="ChEBI" id="CHEBI:57841"/>
    </ligand>
</feature>
<dbReference type="InterPro" id="IPR013785">
    <property type="entry name" value="Aldolase_TIM"/>
</dbReference>
<keyword evidence="14" id="KW-1185">Reference proteome</keyword>
<dbReference type="Proteomes" id="UP000289792">
    <property type="component" value="Unassembled WGS sequence"/>
</dbReference>
<dbReference type="PANTHER" id="PTHR20857">
    <property type="entry name" value="THIAMINE-PHOSPHATE PYROPHOSPHORYLASE"/>
    <property type="match status" value="1"/>
</dbReference>
<evidence type="ECO:0000313" key="13">
    <source>
        <dbReference type="EMBL" id="RXJ45737.1"/>
    </source>
</evidence>
<evidence type="ECO:0000256" key="10">
    <source>
        <dbReference type="RuleBase" id="RU003826"/>
    </source>
</evidence>
<name>A0A4Q0XDC9_9FLAO</name>
<dbReference type="GO" id="GO:0004789">
    <property type="term" value="F:thiamine-phosphate diphosphorylase activity"/>
    <property type="evidence" value="ECO:0007669"/>
    <property type="project" value="UniProtKB-UniRule"/>
</dbReference>
<evidence type="ECO:0000256" key="6">
    <source>
        <dbReference type="ARBA" id="ARBA00047334"/>
    </source>
</evidence>
<dbReference type="GO" id="GO:0000287">
    <property type="term" value="F:magnesium ion binding"/>
    <property type="evidence" value="ECO:0007669"/>
    <property type="project" value="UniProtKB-UniRule"/>
</dbReference>
<feature type="binding site" evidence="9">
    <location>
        <position position="133"/>
    </location>
    <ligand>
        <name>4-amino-2-methyl-5-(diphosphooxymethyl)pyrimidine</name>
        <dbReference type="ChEBI" id="CHEBI:57841"/>
    </ligand>
</feature>
<reference evidence="13 14" key="1">
    <citation type="submission" date="2019-01" db="EMBL/GenBank/DDBJ databases">
        <title>Genome sequence of the Antarctic species Gelidibacter gilvus ACAM 158(T).</title>
        <authorList>
            <person name="Bowman J.P."/>
        </authorList>
    </citation>
    <scope>NUCLEOTIDE SEQUENCE [LARGE SCALE GENOMIC DNA]</scope>
    <source>
        <strain evidence="13 14">IC158</strain>
    </source>
</reference>
<evidence type="ECO:0000256" key="5">
    <source>
        <dbReference type="ARBA" id="ARBA00022977"/>
    </source>
</evidence>
<keyword evidence="5 9" id="KW-0784">Thiamine biosynthesis</keyword>
<dbReference type="Gene3D" id="3.20.20.70">
    <property type="entry name" value="Aldolase class I"/>
    <property type="match status" value="1"/>
</dbReference>
<dbReference type="NCBIfam" id="TIGR00693">
    <property type="entry name" value="thiE"/>
    <property type="match status" value="1"/>
</dbReference>
<dbReference type="GO" id="GO:0009228">
    <property type="term" value="P:thiamine biosynthetic process"/>
    <property type="evidence" value="ECO:0007669"/>
    <property type="project" value="UniProtKB-KW"/>
</dbReference>
<evidence type="ECO:0000256" key="11">
    <source>
        <dbReference type="RuleBase" id="RU004253"/>
    </source>
</evidence>
<evidence type="ECO:0000256" key="1">
    <source>
        <dbReference type="ARBA" id="ARBA00005165"/>
    </source>
</evidence>
<accession>A0A4Q0XDC9</accession>
<organism evidence="13 14">
    <name type="scientific">Gelidibacter gilvus</name>
    <dbReference type="NCBI Taxonomy" id="59602"/>
    <lineage>
        <taxon>Bacteria</taxon>
        <taxon>Pseudomonadati</taxon>
        <taxon>Bacteroidota</taxon>
        <taxon>Flavobacteriia</taxon>
        <taxon>Flavobacteriales</taxon>
        <taxon>Flavobacteriaceae</taxon>
        <taxon>Gelidibacter</taxon>
    </lineage>
</organism>
<comment type="catalytic activity">
    <reaction evidence="8 9 10">
        <text>2-[(2R,5Z)-2-carboxy-4-methylthiazol-5(2H)-ylidene]ethyl phosphate + 4-amino-2-methyl-5-(diphosphooxymethyl)pyrimidine + 2 H(+) = thiamine phosphate + CO2 + diphosphate</text>
        <dbReference type="Rhea" id="RHEA:47844"/>
        <dbReference type="ChEBI" id="CHEBI:15378"/>
        <dbReference type="ChEBI" id="CHEBI:16526"/>
        <dbReference type="ChEBI" id="CHEBI:33019"/>
        <dbReference type="ChEBI" id="CHEBI:37575"/>
        <dbReference type="ChEBI" id="CHEBI:57841"/>
        <dbReference type="ChEBI" id="CHEBI:62899"/>
        <dbReference type="EC" id="2.5.1.3"/>
    </reaction>
</comment>
<dbReference type="CDD" id="cd00564">
    <property type="entry name" value="TMP_TenI"/>
    <property type="match status" value="1"/>
</dbReference>
<feature type="domain" description="Thiamine phosphate synthase/TenI" evidence="12">
    <location>
        <begin position="11"/>
        <end position="186"/>
    </location>
</feature>
<evidence type="ECO:0000256" key="8">
    <source>
        <dbReference type="ARBA" id="ARBA00047883"/>
    </source>
</evidence>
<proteinExistence type="inferred from homology"/>
<evidence type="ECO:0000256" key="2">
    <source>
        <dbReference type="ARBA" id="ARBA00022679"/>
    </source>
</evidence>
<dbReference type="EC" id="2.5.1.3" evidence="9"/>
<comment type="function">
    <text evidence="9">Condenses 4-methyl-5-(beta-hydroxyethyl)thiazole monophosphate (THZ-P) and 2-methyl-4-amino-5-hydroxymethyl pyrimidine pyrophosphate (HMP-PP) to form thiamine monophosphate (TMP).</text>
</comment>
<feature type="binding site" evidence="9">
    <location>
        <position position="163"/>
    </location>
    <ligand>
        <name>2-[(2R,5Z)-2-carboxy-4-methylthiazol-5(2H)-ylidene]ethyl phosphate</name>
        <dbReference type="ChEBI" id="CHEBI:62899"/>
    </ligand>
</feature>
<keyword evidence="4 9" id="KW-0460">Magnesium</keyword>